<dbReference type="AlphaFoldDB" id="X6NRA2"/>
<proteinExistence type="predicted"/>
<feature type="domain" description="Serine-threonine/tyrosine-protein kinase catalytic" evidence="2">
    <location>
        <begin position="182"/>
        <end position="273"/>
    </location>
</feature>
<comment type="caution">
    <text evidence="3">The sequence shown here is derived from an EMBL/GenBank/DDBJ whole genome shotgun (WGS) entry which is preliminary data.</text>
</comment>
<dbReference type="SUPFAM" id="SSF56112">
    <property type="entry name" value="Protein kinase-like (PK-like)"/>
    <property type="match status" value="1"/>
</dbReference>
<keyword evidence="1" id="KW-1133">Transmembrane helix</keyword>
<keyword evidence="4" id="KW-1185">Reference proteome</keyword>
<protein>
    <recommendedName>
        <fullName evidence="2">Serine-threonine/tyrosine-protein kinase catalytic domain-containing protein</fullName>
    </recommendedName>
</protein>
<reference evidence="3 4" key="1">
    <citation type="journal article" date="2013" name="Curr. Biol.">
        <title>The Genome of the Foraminiferan Reticulomyxa filosa.</title>
        <authorList>
            <person name="Glockner G."/>
            <person name="Hulsmann N."/>
            <person name="Schleicher M."/>
            <person name="Noegel A.A."/>
            <person name="Eichinger L."/>
            <person name="Gallinger C."/>
            <person name="Pawlowski J."/>
            <person name="Sierra R."/>
            <person name="Euteneuer U."/>
            <person name="Pillet L."/>
            <person name="Moustafa A."/>
            <person name="Platzer M."/>
            <person name="Groth M."/>
            <person name="Szafranski K."/>
            <person name="Schliwa M."/>
        </authorList>
    </citation>
    <scope>NUCLEOTIDE SEQUENCE [LARGE SCALE GENOMIC DNA]</scope>
</reference>
<dbReference type="InterPro" id="IPR011009">
    <property type="entry name" value="Kinase-like_dom_sf"/>
</dbReference>
<dbReference type="Proteomes" id="UP000023152">
    <property type="component" value="Unassembled WGS sequence"/>
</dbReference>
<dbReference type="EMBL" id="ASPP01006680">
    <property type="protein sequence ID" value="ETO28433.1"/>
    <property type="molecule type" value="Genomic_DNA"/>
</dbReference>
<name>X6NRA2_RETFI</name>
<sequence>MDDKSKKATNIQNNIPLKQVQKKKRKRYTNDMTKGVGTLAFTAPEILKQIPIRVFMDDSKAAYNNAAFLKEDDQSDLLGMSSSFFFFALFFTLFLFCFCLENKQAQRLVNKEHKDSGHFSIYSSEVAEDTRDETLALSIEYKVEETLNESKTTINGKRRDNDNRYALTYRKSKPKKSTYTYLGCESDVYSFAIVAWEVMNVKRIYQDLDISHIREMILRGDRNEMLSMPQIPGLRLNSKKHKRQYRHITRLINECWDQKPSQRPTFEDIVERLKKIIDNRSLVLS</sequence>
<gene>
    <name evidence="3" type="ORF">RFI_08699</name>
</gene>
<dbReference type="Pfam" id="PF07714">
    <property type="entry name" value="PK_Tyr_Ser-Thr"/>
    <property type="match status" value="1"/>
</dbReference>
<keyword evidence="1" id="KW-0472">Membrane</keyword>
<dbReference type="PANTHER" id="PTHR44329">
    <property type="entry name" value="SERINE/THREONINE-PROTEIN KINASE TNNI3K-RELATED"/>
    <property type="match status" value="1"/>
</dbReference>
<dbReference type="InterPro" id="IPR001245">
    <property type="entry name" value="Ser-Thr/Tyr_kinase_cat_dom"/>
</dbReference>
<dbReference type="GO" id="GO:0004674">
    <property type="term" value="F:protein serine/threonine kinase activity"/>
    <property type="evidence" value="ECO:0007669"/>
    <property type="project" value="TreeGrafter"/>
</dbReference>
<keyword evidence="1" id="KW-0812">Transmembrane</keyword>
<dbReference type="Gene3D" id="1.10.510.10">
    <property type="entry name" value="Transferase(Phosphotransferase) domain 1"/>
    <property type="match status" value="1"/>
</dbReference>
<evidence type="ECO:0000313" key="3">
    <source>
        <dbReference type="EMBL" id="ETO28433.1"/>
    </source>
</evidence>
<evidence type="ECO:0000313" key="4">
    <source>
        <dbReference type="Proteomes" id="UP000023152"/>
    </source>
</evidence>
<evidence type="ECO:0000259" key="2">
    <source>
        <dbReference type="Pfam" id="PF07714"/>
    </source>
</evidence>
<dbReference type="InterPro" id="IPR051681">
    <property type="entry name" value="Ser/Thr_Kinases-Pseudokinases"/>
</dbReference>
<feature type="transmembrane region" description="Helical" evidence="1">
    <location>
        <begin position="77"/>
        <end position="100"/>
    </location>
</feature>
<accession>X6NRA2</accession>
<organism evidence="3 4">
    <name type="scientific">Reticulomyxa filosa</name>
    <dbReference type="NCBI Taxonomy" id="46433"/>
    <lineage>
        <taxon>Eukaryota</taxon>
        <taxon>Sar</taxon>
        <taxon>Rhizaria</taxon>
        <taxon>Retaria</taxon>
        <taxon>Foraminifera</taxon>
        <taxon>Monothalamids</taxon>
        <taxon>Reticulomyxidae</taxon>
        <taxon>Reticulomyxa</taxon>
    </lineage>
</organism>
<evidence type="ECO:0000256" key="1">
    <source>
        <dbReference type="SAM" id="Phobius"/>
    </source>
</evidence>
<dbReference type="OrthoDB" id="4062651at2759"/>